<comment type="caution">
    <text evidence="1">The sequence shown here is derived from an EMBL/GenBank/DDBJ whole genome shotgun (WGS) entry which is preliminary data.</text>
</comment>
<evidence type="ECO:0000313" key="2">
    <source>
        <dbReference type="Proteomes" id="UP000790709"/>
    </source>
</evidence>
<gene>
    <name evidence="1" type="ORF">BV22DRAFT_287475</name>
</gene>
<dbReference type="Proteomes" id="UP000790709">
    <property type="component" value="Unassembled WGS sequence"/>
</dbReference>
<evidence type="ECO:0000313" key="1">
    <source>
        <dbReference type="EMBL" id="KAH7927314.1"/>
    </source>
</evidence>
<keyword evidence="2" id="KW-1185">Reference proteome</keyword>
<sequence>MTPRDFSSSRLFRIRVRVVHASCWADSIWILSWDRSMLFIIRLFRKMARTSIPGRDDPLARGNVIYLLLSISTLHRTAHWVLLSPSASSFGPSIEGTPRVMPIMYRQERRMRLSLFICCLEQIWWLQHRPGDPIATSGSSSPLCSVDVGAADGSVDHARQRALHQGSTQPLDQTHTNPSLSESAAKLNSWD</sequence>
<name>A0ACB8BNP6_9AGAM</name>
<proteinExistence type="predicted"/>
<accession>A0ACB8BNP6</accession>
<dbReference type="EMBL" id="MU266368">
    <property type="protein sequence ID" value="KAH7927314.1"/>
    <property type="molecule type" value="Genomic_DNA"/>
</dbReference>
<reference evidence="1" key="1">
    <citation type="journal article" date="2021" name="New Phytol.">
        <title>Evolutionary innovations through gain and loss of genes in the ectomycorrhizal Boletales.</title>
        <authorList>
            <person name="Wu G."/>
            <person name="Miyauchi S."/>
            <person name="Morin E."/>
            <person name="Kuo A."/>
            <person name="Drula E."/>
            <person name="Varga T."/>
            <person name="Kohler A."/>
            <person name="Feng B."/>
            <person name="Cao Y."/>
            <person name="Lipzen A."/>
            <person name="Daum C."/>
            <person name="Hundley H."/>
            <person name="Pangilinan J."/>
            <person name="Johnson J."/>
            <person name="Barry K."/>
            <person name="LaButti K."/>
            <person name="Ng V."/>
            <person name="Ahrendt S."/>
            <person name="Min B."/>
            <person name="Choi I.G."/>
            <person name="Park H."/>
            <person name="Plett J.M."/>
            <person name="Magnuson J."/>
            <person name="Spatafora J.W."/>
            <person name="Nagy L.G."/>
            <person name="Henrissat B."/>
            <person name="Grigoriev I.V."/>
            <person name="Yang Z.L."/>
            <person name="Xu J."/>
            <person name="Martin F.M."/>
        </authorList>
    </citation>
    <scope>NUCLEOTIDE SEQUENCE</scope>
    <source>
        <strain evidence="1">KUC20120723A-06</strain>
    </source>
</reference>
<protein>
    <submittedName>
        <fullName evidence="1">Uncharacterized protein</fullName>
    </submittedName>
</protein>
<organism evidence="1 2">
    <name type="scientific">Leucogyrophana mollusca</name>
    <dbReference type="NCBI Taxonomy" id="85980"/>
    <lineage>
        <taxon>Eukaryota</taxon>
        <taxon>Fungi</taxon>
        <taxon>Dikarya</taxon>
        <taxon>Basidiomycota</taxon>
        <taxon>Agaricomycotina</taxon>
        <taxon>Agaricomycetes</taxon>
        <taxon>Agaricomycetidae</taxon>
        <taxon>Boletales</taxon>
        <taxon>Boletales incertae sedis</taxon>
        <taxon>Leucogyrophana</taxon>
    </lineage>
</organism>